<proteinExistence type="inferred from homology"/>
<feature type="compositionally biased region" description="Polar residues" evidence="8">
    <location>
        <begin position="26"/>
        <end position="40"/>
    </location>
</feature>
<evidence type="ECO:0000256" key="9">
    <source>
        <dbReference type="SAM" id="SignalP"/>
    </source>
</evidence>
<keyword evidence="2" id="KW-0223">Dioxygenase</keyword>
<feature type="signal peptide" evidence="9">
    <location>
        <begin position="1"/>
        <end position="24"/>
    </location>
</feature>
<feature type="region of interest" description="Disordered" evidence="8">
    <location>
        <begin position="26"/>
        <end position="55"/>
    </location>
</feature>
<keyword evidence="3" id="KW-0560">Oxidoreductase</keyword>
<evidence type="ECO:0000256" key="6">
    <source>
        <dbReference type="ARBA" id="ARBA00035023"/>
    </source>
</evidence>
<keyword evidence="9" id="KW-0732">Signal</keyword>
<keyword evidence="4" id="KW-0408">Iron</keyword>
<reference evidence="10" key="1">
    <citation type="submission" date="2021-01" db="EMBL/GenBank/DDBJ databases">
        <authorList>
            <person name="Corre E."/>
            <person name="Pelletier E."/>
            <person name="Niang G."/>
            <person name="Scheremetjew M."/>
            <person name="Finn R."/>
            <person name="Kale V."/>
            <person name="Holt S."/>
            <person name="Cochrane G."/>
            <person name="Meng A."/>
            <person name="Brown T."/>
            <person name="Cohen L."/>
        </authorList>
    </citation>
    <scope>NUCLEOTIDE SEQUENCE</scope>
    <source>
        <strain evidence="10">CCMP 410</strain>
    </source>
</reference>
<evidence type="ECO:0000256" key="1">
    <source>
        <dbReference type="ARBA" id="ARBA00001954"/>
    </source>
</evidence>
<comment type="similarity">
    <text evidence="5">Belongs to the 2-oxoadipate dioxygenase/decarboxylase family.</text>
</comment>
<dbReference type="SMART" id="SM01150">
    <property type="entry name" value="DUF1338"/>
    <property type="match status" value="1"/>
</dbReference>
<evidence type="ECO:0000256" key="3">
    <source>
        <dbReference type="ARBA" id="ARBA00023002"/>
    </source>
</evidence>
<evidence type="ECO:0000256" key="5">
    <source>
        <dbReference type="ARBA" id="ARBA00035013"/>
    </source>
</evidence>
<dbReference type="AlphaFoldDB" id="A0A7S1UZW0"/>
<dbReference type="GO" id="GO:0051213">
    <property type="term" value="F:dioxygenase activity"/>
    <property type="evidence" value="ECO:0007669"/>
    <property type="project" value="UniProtKB-KW"/>
</dbReference>
<evidence type="ECO:0000256" key="7">
    <source>
        <dbReference type="ARBA" id="ARBA00035045"/>
    </source>
</evidence>
<protein>
    <recommendedName>
        <fullName evidence="6">2-oxoadipate dioxygenase/decarboxylase</fullName>
        <ecNumber evidence="6">1.13.11.93</ecNumber>
    </recommendedName>
    <alternativeName>
        <fullName evidence="7">2-hydroxyglutarate synthase</fullName>
    </alternativeName>
</protein>
<evidence type="ECO:0000256" key="8">
    <source>
        <dbReference type="SAM" id="MobiDB-lite"/>
    </source>
</evidence>
<dbReference type="Pfam" id="PF07063">
    <property type="entry name" value="HGLS"/>
    <property type="match status" value="1"/>
</dbReference>
<feature type="chain" id="PRO_5031395988" description="2-oxoadipate dioxygenase/decarboxylase" evidence="9">
    <location>
        <begin position="25"/>
        <end position="394"/>
    </location>
</feature>
<gene>
    <name evidence="10" type="ORF">GOCE00092_LOCUS10604</name>
</gene>
<accession>A0A7S1UZW0</accession>
<dbReference type="Gene3D" id="3.10.180.50">
    <property type="match status" value="1"/>
</dbReference>
<dbReference type="InterPro" id="IPR009770">
    <property type="entry name" value="HGLS"/>
</dbReference>
<evidence type="ECO:0000313" key="10">
    <source>
        <dbReference type="EMBL" id="CAD9281693.1"/>
    </source>
</evidence>
<comment type="cofactor">
    <cofactor evidence="1">
        <name>Fe(2+)</name>
        <dbReference type="ChEBI" id="CHEBI:29033"/>
    </cofactor>
</comment>
<evidence type="ECO:0000256" key="2">
    <source>
        <dbReference type="ARBA" id="ARBA00022964"/>
    </source>
</evidence>
<name>A0A7S1UZW0_9STRA</name>
<organism evidence="10">
    <name type="scientific">Grammatophora oceanica</name>
    <dbReference type="NCBI Taxonomy" id="210454"/>
    <lineage>
        <taxon>Eukaryota</taxon>
        <taxon>Sar</taxon>
        <taxon>Stramenopiles</taxon>
        <taxon>Ochrophyta</taxon>
        <taxon>Bacillariophyta</taxon>
        <taxon>Fragilariophyceae</taxon>
        <taxon>Fragilariophycidae</taxon>
        <taxon>Rhabdonematales</taxon>
        <taxon>Grammatophoraceae</taxon>
        <taxon>Grammatophora</taxon>
    </lineage>
</organism>
<sequence length="394" mass="44655">MKSTLIKLVAVLMLAVGLPEGVVSSTYSASDPSTTMQQQPSCSESSSSSPHLPLVDKEDPRQVFLGRLLDRLWIQYRSRQPWVQLYEEVMMMMATDDDDENNEKPTTRNFFRNDHVAFRTIATSSSSSSSGINAIGRLLEALGYHASTTYNFPKKHLGAIHYEHLTNPLLPKMFVSELRLWELLEDDGVARDIVQRVLMSSSRKNKVLTDDLLVKLYTLGKKKKDWTTHDDDEDDDDDEEALLELLSQYLEQPLWDPPTREDLEKVHAVSQYGAWVLVHGYRPNHFTALVEDIDTTVELMQKRGIPMKASGIEGAKGSKLRQTATEASQMNIVLAADNDDDGSTTTTIPWSYAYFEIAERNNIIIDGVKQRYEGFLGAQATELFEMTQQQQRQE</sequence>
<dbReference type="PANTHER" id="PTHR31136:SF5">
    <property type="entry name" value="2-OXOADIPATE DIOXYGENASE_DECARBOXYLASE, CHLOROPLASTIC"/>
    <property type="match status" value="1"/>
</dbReference>
<dbReference type="PANTHER" id="PTHR31136">
    <property type="entry name" value="DUF1338 DOMAIN-CONTAINING PROTEIN"/>
    <property type="match status" value="1"/>
</dbReference>
<dbReference type="EMBL" id="HBGK01020842">
    <property type="protein sequence ID" value="CAD9281693.1"/>
    <property type="molecule type" value="Transcribed_RNA"/>
</dbReference>
<evidence type="ECO:0000256" key="4">
    <source>
        <dbReference type="ARBA" id="ARBA00023004"/>
    </source>
</evidence>
<dbReference type="EC" id="1.13.11.93" evidence="6"/>